<organism evidence="2 3">
    <name type="scientific">Agrococcus jejuensis</name>
    <dbReference type="NCBI Taxonomy" id="399736"/>
    <lineage>
        <taxon>Bacteria</taxon>
        <taxon>Bacillati</taxon>
        <taxon>Actinomycetota</taxon>
        <taxon>Actinomycetes</taxon>
        <taxon>Micrococcales</taxon>
        <taxon>Microbacteriaceae</taxon>
        <taxon>Agrococcus</taxon>
    </lineage>
</organism>
<evidence type="ECO:0000259" key="1">
    <source>
        <dbReference type="Pfam" id="PF13460"/>
    </source>
</evidence>
<dbReference type="PANTHER" id="PTHR15020:SF50">
    <property type="entry name" value="UPF0659 PROTEIN YMR090W"/>
    <property type="match status" value="1"/>
</dbReference>
<dbReference type="PANTHER" id="PTHR15020">
    <property type="entry name" value="FLAVIN REDUCTASE-RELATED"/>
    <property type="match status" value="1"/>
</dbReference>
<accession>A0A1G8CQR7</accession>
<dbReference type="EMBL" id="LT629695">
    <property type="protein sequence ID" value="SDH47684.1"/>
    <property type="molecule type" value="Genomic_DNA"/>
</dbReference>
<keyword evidence="3" id="KW-1185">Reference proteome</keyword>
<dbReference type="STRING" id="399736.SAMN04489720_1376"/>
<dbReference type="Proteomes" id="UP000198822">
    <property type="component" value="Chromosome I"/>
</dbReference>
<dbReference type="OrthoDB" id="4248066at2"/>
<dbReference type="AlphaFoldDB" id="A0A1G8CQR7"/>
<gene>
    <name evidence="2" type="ORF">SAMN04489720_1376</name>
</gene>
<evidence type="ECO:0000313" key="3">
    <source>
        <dbReference type="Proteomes" id="UP000198822"/>
    </source>
</evidence>
<dbReference type="Pfam" id="PF13460">
    <property type="entry name" value="NAD_binding_10"/>
    <property type="match status" value="1"/>
</dbReference>
<evidence type="ECO:0000313" key="2">
    <source>
        <dbReference type="EMBL" id="SDH47684.1"/>
    </source>
</evidence>
<dbReference type="InterPro" id="IPR036291">
    <property type="entry name" value="NAD(P)-bd_dom_sf"/>
</dbReference>
<protein>
    <submittedName>
        <fullName evidence="2">Putative NADH-flavin reductase</fullName>
    </submittedName>
</protein>
<dbReference type="Gene3D" id="3.40.50.720">
    <property type="entry name" value="NAD(P)-binding Rossmann-like Domain"/>
    <property type="match status" value="1"/>
</dbReference>
<dbReference type="InterPro" id="IPR016040">
    <property type="entry name" value="NAD(P)-bd_dom"/>
</dbReference>
<sequence length="223" mass="22441">MMQITIIGGHGKVALLAAPLLAQAGHEVRSIIRNPDHEADVVAAGATPVVADVESMDAAALTQLLQGSDAVVWSAGAGGGDAARTTAVDRDAAVRSMHAAQAAGATRYVMVSYFGAGPDHGVPADSSFRAYADAKSDADAALAASALDWVILRPSGLTLDEPTGAVEVRQLDASVESGTISRADVAALVAAVLERPALTKAIVEVNTGATPIGEALDALVARG</sequence>
<proteinExistence type="predicted"/>
<dbReference type="RefSeq" id="WP_092503627.1">
    <property type="nucleotide sequence ID" value="NZ_LT629695.1"/>
</dbReference>
<dbReference type="SUPFAM" id="SSF51735">
    <property type="entry name" value="NAD(P)-binding Rossmann-fold domains"/>
    <property type="match status" value="1"/>
</dbReference>
<reference evidence="3" key="1">
    <citation type="submission" date="2016-10" db="EMBL/GenBank/DDBJ databases">
        <authorList>
            <person name="Varghese N."/>
            <person name="Submissions S."/>
        </authorList>
    </citation>
    <scope>NUCLEOTIDE SEQUENCE [LARGE SCALE GENOMIC DNA]</scope>
    <source>
        <strain evidence="3">DSM 22002</strain>
    </source>
</reference>
<feature type="domain" description="NAD(P)-binding" evidence="1">
    <location>
        <begin position="8"/>
        <end position="196"/>
    </location>
</feature>
<name>A0A1G8CQR7_9MICO</name>